<protein>
    <recommendedName>
        <fullName evidence="6">Diguanylate cyclase</fullName>
    </recommendedName>
</protein>
<evidence type="ECO:0008006" key="6">
    <source>
        <dbReference type="Google" id="ProtNLM"/>
    </source>
</evidence>
<dbReference type="Gene3D" id="3.30.450.20">
    <property type="entry name" value="PAS domain"/>
    <property type="match status" value="2"/>
</dbReference>
<evidence type="ECO:0000259" key="2">
    <source>
        <dbReference type="PROSITE" id="PS50113"/>
    </source>
</evidence>
<name>A0A5K7YWX1_9BACT</name>
<dbReference type="PROSITE" id="PS50887">
    <property type="entry name" value="GGDEF"/>
    <property type="match status" value="1"/>
</dbReference>
<dbReference type="SUPFAM" id="SSF55073">
    <property type="entry name" value="Nucleotide cyclase"/>
    <property type="match status" value="1"/>
</dbReference>
<dbReference type="InterPro" id="IPR001610">
    <property type="entry name" value="PAC"/>
</dbReference>
<dbReference type="AlphaFoldDB" id="A0A5K7YWX1"/>
<dbReference type="SMART" id="SM00267">
    <property type="entry name" value="GGDEF"/>
    <property type="match status" value="1"/>
</dbReference>
<dbReference type="KEGG" id="dwd:DSCW_03120"/>
<evidence type="ECO:0000313" key="5">
    <source>
        <dbReference type="Proteomes" id="UP000427769"/>
    </source>
</evidence>
<evidence type="ECO:0000259" key="3">
    <source>
        <dbReference type="PROSITE" id="PS50887"/>
    </source>
</evidence>
<dbReference type="SMART" id="SM00091">
    <property type="entry name" value="PAS"/>
    <property type="match status" value="2"/>
</dbReference>
<dbReference type="NCBIfam" id="TIGR00254">
    <property type="entry name" value="GGDEF"/>
    <property type="match status" value="1"/>
</dbReference>
<dbReference type="NCBIfam" id="TIGR00229">
    <property type="entry name" value="sensory_box"/>
    <property type="match status" value="2"/>
</dbReference>
<dbReference type="Pfam" id="PF08448">
    <property type="entry name" value="PAS_4"/>
    <property type="match status" value="1"/>
</dbReference>
<dbReference type="PANTHER" id="PTHR44757">
    <property type="entry name" value="DIGUANYLATE CYCLASE DGCP"/>
    <property type="match status" value="1"/>
</dbReference>
<dbReference type="InterPro" id="IPR029787">
    <property type="entry name" value="Nucleotide_cyclase"/>
</dbReference>
<dbReference type="Pfam" id="PF08447">
    <property type="entry name" value="PAS_3"/>
    <property type="match status" value="1"/>
</dbReference>
<dbReference type="InterPro" id="IPR013655">
    <property type="entry name" value="PAS_fold_3"/>
</dbReference>
<feature type="domain" description="PAS" evidence="1">
    <location>
        <begin position="1"/>
        <end position="50"/>
    </location>
</feature>
<dbReference type="Pfam" id="PF00990">
    <property type="entry name" value="GGDEF"/>
    <property type="match status" value="1"/>
</dbReference>
<evidence type="ECO:0000259" key="1">
    <source>
        <dbReference type="PROSITE" id="PS50112"/>
    </source>
</evidence>
<feature type="domain" description="PAS" evidence="1">
    <location>
        <begin position="119"/>
        <end position="192"/>
    </location>
</feature>
<dbReference type="CDD" id="cd00130">
    <property type="entry name" value="PAS"/>
    <property type="match status" value="2"/>
</dbReference>
<feature type="domain" description="GGDEF" evidence="3">
    <location>
        <begin position="288"/>
        <end position="406"/>
    </location>
</feature>
<keyword evidence="5" id="KW-1185">Reference proteome</keyword>
<dbReference type="InterPro" id="IPR052155">
    <property type="entry name" value="Biofilm_reg_signaling"/>
</dbReference>
<feature type="domain" description="PAC" evidence="2">
    <location>
        <begin position="196"/>
        <end position="249"/>
    </location>
</feature>
<dbReference type="EMBL" id="AP021875">
    <property type="protein sequence ID" value="BBO72895.1"/>
    <property type="molecule type" value="Genomic_DNA"/>
</dbReference>
<dbReference type="PANTHER" id="PTHR44757:SF2">
    <property type="entry name" value="BIOFILM ARCHITECTURE MAINTENANCE PROTEIN MBAA"/>
    <property type="match status" value="1"/>
</dbReference>
<dbReference type="SMART" id="SM00086">
    <property type="entry name" value="PAC"/>
    <property type="match status" value="1"/>
</dbReference>
<dbReference type="Gene3D" id="3.30.70.270">
    <property type="match status" value="1"/>
</dbReference>
<dbReference type="SUPFAM" id="SSF55785">
    <property type="entry name" value="PYP-like sensor domain (PAS domain)"/>
    <property type="match status" value="2"/>
</dbReference>
<dbReference type="InterPro" id="IPR043128">
    <property type="entry name" value="Rev_trsase/Diguanyl_cyclase"/>
</dbReference>
<dbReference type="InterPro" id="IPR000700">
    <property type="entry name" value="PAS-assoc_C"/>
</dbReference>
<dbReference type="CDD" id="cd01949">
    <property type="entry name" value="GGDEF"/>
    <property type="match status" value="1"/>
</dbReference>
<dbReference type="PROSITE" id="PS50112">
    <property type="entry name" value="PAS"/>
    <property type="match status" value="2"/>
</dbReference>
<proteinExistence type="predicted"/>
<dbReference type="InterPro" id="IPR000160">
    <property type="entry name" value="GGDEF_dom"/>
</dbReference>
<dbReference type="InterPro" id="IPR013656">
    <property type="entry name" value="PAS_4"/>
</dbReference>
<gene>
    <name evidence="4" type="ORF">DSCW_03120</name>
</gene>
<dbReference type="InterPro" id="IPR035965">
    <property type="entry name" value="PAS-like_dom_sf"/>
</dbReference>
<reference evidence="4 5" key="1">
    <citation type="submission" date="2019-11" db="EMBL/GenBank/DDBJ databases">
        <title>Comparative genomics of hydrocarbon-degrading Desulfosarcina strains.</title>
        <authorList>
            <person name="Watanabe M."/>
            <person name="Kojima H."/>
            <person name="Fukui M."/>
        </authorList>
    </citation>
    <scope>NUCLEOTIDE SEQUENCE [LARGE SCALE GENOMIC DNA]</scope>
    <source>
        <strain evidence="4 5">PP31</strain>
    </source>
</reference>
<dbReference type="InterPro" id="IPR000014">
    <property type="entry name" value="PAS"/>
</dbReference>
<dbReference type="PROSITE" id="PS50113">
    <property type="entry name" value="PAC"/>
    <property type="match status" value="1"/>
</dbReference>
<evidence type="ECO:0000313" key="4">
    <source>
        <dbReference type="EMBL" id="BBO72895.1"/>
    </source>
</evidence>
<sequence length="406" mass="46878">MLNVVDRIDAMVAFWDQNQICVFANEAYYSWFGKTRTEILGTTIKELLGPLYEQDLQYITAAYEGKKQVFERVISTPGGVRQSLVTYIPYVFGGQICGIFVHTADVTPLKELEQELQIEQYRLSSIISGTNVGTWEWNVHTGETIFNEHWAEIVGYRLEELQPVSSETWLQLAHPDDLNARRERLEKHFRHQTDIYEFEGRMKHKDGHWVWVLDKGKVFTWTLDGKPLMMFGSHQDITKRKEREQAIVSLTHQLEAQAVTDSLTGLLNRRGWKNCIAREEARTRRYGNKGCVIILDLDGLKKINDTLGHEAGDELILRATRCLRTALRDVDQIARIGGDEFAILSTECTEKNVQTILKRVEEQFESENVSASWGMAAFDRSTRIEAAQRVADKKMYEMKKRNRKNV</sequence>
<organism evidence="4 5">
    <name type="scientific">Desulfosarcina widdelii</name>
    <dbReference type="NCBI Taxonomy" id="947919"/>
    <lineage>
        <taxon>Bacteria</taxon>
        <taxon>Pseudomonadati</taxon>
        <taxon>Thermodesulfobacteriota</taxon>
        <taxon>Desulfobacteria</taxon>
        <taxon>Desulfobacterales</taxon>
        <taxon>Desulfosarcinaceae</taxon>
        <taxon>Desulfosarcina</taxon>
    </lineage>
</organism>
<accession>A0A5K7YWX1</accession>
<dbReference type="Proteomes" id="UP000427769">
    <property type="component" value="Chromosome"/>
</dbReference>